<dbReference type="SUPFAM" id="SSF46626">
    <property type="entry name" value="Cytochrome c"/>
    <property type="match status" value="1"/>
</dbReference>
<feature type="chain" id="PRO_5012195913" evidence="2">
    <location>
        <begin position="22"/>
        <end position="130"/>
    </location>
</feature>
<dbReference type="Proteomes" id="UP000242915">
    <property type="component" value="Unassembled WGS sequence"/>
</dbReference>
<keyword evidence="4" id="KW-1185">Reference proteome</keyword>
<organism evidence="3 4">
    <name type="scientific">Pseudomonas segetis</name>
    <dbReference type="NCBI Taxonomy" id="298908"/>
    <lineage>
        <taxon>Bacteria</taxon>
        <taxon>Pseudomonadati</taxon>
        <taxon>Pseudomonadota</taxon>
        <taxon>Gammaproteobacteria</taxon>
        <taxon>Pseudomonadales</taxon>
        <taxon>Pseudomonadaceae</taxon>
        <taxon>Pseudomonas</taxon>
    </lineage>
</organism>
<evidence type="ECO:0000256" key="1">
    <source>
        <dbReference type="SAM" id="MobiDB-lite"/>
    </source>
</evidence>
<dbReference type="RefSeq" id="WP_089360021.1">
    <property type="nucleotide sequence ID" value="NZ_FZOG01000003.1"/>
</dbReference>
<dbReference type="Gene3D" id="1.10.760.10">
    <property type="entry name" value="Cytochrome c-like domain"/>
    <property type="match status" value="1"/>
</dbReference>
<accession>A0A239FBF5</accession>
<evidence type="ECO:0000256" key="2">
    <source>
        <dbReference type="SAM" id="SignalP"/>
    </source>
</evidence>
<keyword evidence="2" id="KW-0732">Signal</keyword>
<dbReference type="AlphaFoldDB" id="A0A239FBF5"/>
<name>A0A239FBF5_9PSED</name>
<feature type="region of interest" description="Disordered" evidence="1">
    <location>
        <begin position="109"/>
        <end position="130"/>
    </location>
</feature>
<dbReference type="GO" id="GO:0020037">
    <property type="term" value="F:heme binding"/>
    <property type="evidence" value="ECO:0007669"/>
    <property type="project" value="InterPro"/>
</dbReference>
<dbReference type="GO" id="GO:0009055">
    <property type="term" value="F:electron transfer activity"/>
    <property type="evidence" value="ECO:0007669"/>
    <property type="project" value="InterPro"/>
</dbReference>
<feature type="signal peptide" evidence="2">
    <location>
        <begin position="1"/>
        <end position="21"/>
    </location>
</feature>
<reference evidence="4" key="1">
    <citation type="submission" date="2017-06" db="EMBL/GenBank/DDBJ databases">
        <authorList>
            <person name="Varghese N."/>
            <person name="Submissions S."/>
        </authorList>
    </citation>
    <scope>NUCLEOTIDE SEQUENCE [LARGE SCALE GENOMIC DNA]</scope>
    <source>
        <strain evidence="4">CIP 108523</strain>
    </source>
</reference>
<evidence type="ECO:0000313" key="3">
    <source>
        <dbReference type="EMBL" id="SNS53643.1"/>
    </source>
</evidence>
<sequence>MAHSTALSLLLLGLFSISVQAAETAAQTDHASGFIIAPGWETVRNNCMACHSAKLVTQNSGSREHWLSLIRWMQDKQGLWPFDAKTEDTILTYLSSNYGAKVETRRPALLAEQLPENPLRKPKQSPSKAD</sequence>
<gene>
    <name evidence="3" type="ORF">SAMN05216255_2509</name>
</gene>
<dbReference type="InterPro" id="IPR036909">
    <property type="entry name" value="Cyt_c-like_dom_sf"/>
</dbReference>
<protein>
    <submittedName>
        <fullName evidence="3">Sulfite dehydrogenase (Cytochrome) subunit SorB</fullName>
    </submittedName>
</protein>
<evidence type="ECO:0000313" key="4">
    <source>
        <dbReference type="Proteomes" id="UP000242915"/>
    </source>
</evidence>
<dbReference type="EMBL" id="FZOG01000003">
    <property type="protein sequence ID" value="SNS53643.1"/>
    <property type="molecule type" value="Genomic_DNA"/>
</dbReference>
<proteinExistence type="predicted"/>